<dbReference type="GO" id="GO:0071474">
    <property type="term" value="P:cellular hyperosmotic response"/>
    <property type="evidence" value="ECO:0007669"/>
    <property type="project" value="UniProtKB-ARBA"/>
</dbReference>
<dbReference type="PANTHER" id="PTHR47102">
    <property type="entry name" value="PROTEIN BNI1"/>
    <property type="match status" value="1"/>
</dbReference>
<feature type="compositionally biased region" description="Basic and acidic residues" evidence="4">
    <location>
        <begin position="1221"/>
        <end position="1233"/>
    </location>
</feature>
<dbReference type="GeneID" id="28725315"/>
<feature type="compositionally biased region" description="Polar residues" evidence="4">
    <location>
        <begin position="682"/>
        <end position="696"/>
    </location>
</feature>
<dbReference type="RefSeq" id="XP_017988987.1">
    <property type="nucleotide sequence ID" value="XM_018133498.1"/>
</dbReference>
<dbReference type="PANTHER" id="PTHR47102:SF1">
    <property type="entry name" value="BNI1-RELATED PROTEIN 1"/>
    <property type="match status" value="1"/>
</dbReference>
<dbReference type="STRING" id="45286.A0A120K2M6"/>
<dbReference type="Gene3D" id="6.10.30.50">
    <property type="match status" value="1"/>
</dbReference>
<feature type="region of interest" description="Disordered" evidence="4">
    <location>
        <begin position="1269"/>
        <end position="1288"/>
    </location>
</feature>
<organism evidence="7 8">
    <name type="scientific">Eremothecium sinecaudum</name>
    <dbReference type="NCBI Taxonomy" id="45286"/>
    <lineage>
        <taxon>Eukaryota</taxon>
        <taxon>Fungi</taxon>
        <taxon>Dikarya</taxon>
        <taxon>Ascomycota</taxon>
        <taxon>Saccharomycotina</taxon>
        <taxon>Saccharomycetes</taxon>
        <taxon>Saccharomycetales</taxon>
        <taxon>Saccharomycetaceae</taxon>
        <taxon>Eremothecium</taxon>
    </lineage>
</organism>
<dbReference type="Pfam" id="PF06371">
    <property type="entry name" value="Drf_GBD"/>
    <property type="match status" value="1"/>
</dbReference>
<dbReference type="Gene3D" id="1.25.10.10">
    <property type="entry name" value="Leucine-rich Repeat Variant"/>
    <property type="match status" value="1"/>
</dbReference>
<keyword evidence="1 3" id="KW-0175">Coiled coil</keyword>
<dbReference type="SMART" id="SM01140">
    <property type="entry name" value="Drf_GBD"/>
    <property type="match status" value="1"/>
</dbReference>
<evidence type="ECO:0000259" key="5">
    <source>
        <dbReference type="PROSITE" id="PS51232"/>
    </source>
</evidence>
<dbReference type="PROSITE" id="PS51444">
    <property type="entry name" value="FH2"/>
    <property type="match status" value="1"/>
</dbReference>
<dbReference type="GO" id="GO:0051016">
    <property type="term" value="P:barbed-end actin filament capping"/>
    <property type="evidence" value="ECO:0007669"/>
    <property type="project" value="UniProtKB-ARBA"/>
</dbReference>
<gene>
    <name evidence="7" type="ORF">AW171_hschr63990</name>
</gene>
<dbReference type="GO" id="GO:0043332">
    <property type="term" value="C:mating projection tip"/>
    <property type="evidence" value="ECO:0007669"/>
    <property type="project" value="TreeGrafter"/>
</dbReference>
<evidence type="ECO:0000256" key="2">
    <source>
        <dbReference type="ARBA" id="ARBA00037935"/>
    </source>
</evidence>
<dbReference type="Pfam" id="PF02181">
    <property type="entry name" value="FH2"/>
    <property type="match status" value="1"/>
</dbReference>
<evidence type="ECO:0000313" key="8">
    <source>
        <dbReference type="Proteomes" id="UP000243052"/>
    </source>
</evidence>
<feature type="region of interest" description="Disordered" evidence="4">
    <location>
        <begin position="667"/>
        <end position="696"/>
    </location>
</feature>
<dbReference type="Gene3D" id="1.20.58.2220">
    <property type="entry name" value="Formin, FH2 domain"/>
    <property type="match status" value="1"/>
</dbReference>
<feature type="region of interest" description="Disordered" evidence="4">
    <location>
        <begin position="1221"/>
        <end position="1245"/>
    </location>
</feature>
<dbReference type="FunFam" id="1.20.58.2220:FF:000006">
    <property type="entry name" value="Cytokinesis protein sepA"/>
    <property type="match status" value="1"/>
</dbReference>
<dbReference type="Proteomes" id="UP000243052">
    <property type="component" value="Chromosome vi"/>
</dbReference>
<dbReference type="InterPro" id="IPR015425">
    <property type="entry name" value="FH2_Formin"/>
</dbReference>
<dbReference type="SUPFAM" id="SSF101447">
    <property type="entry name" value="Formin homology 2 domain (FH2 domain)"/>
    <property type="match status" value="1"/>
</dbReference>
<dbReference type="PROSITE" id="PS51232">
    <property type="entry name" value="GBD_FH3"/>
    <property type="match status" value="1"/>
</dbReference>
<keyword evidence="8" id="KW-1185">Reference proteome</keyword>
<dbReference type="GO" id="GO:0032153">
    <property type="term" value="C:cell division site"/>
    <property type="evidence" value="ECO:0007669"/>
    <property type="project" value="TreeGrafter"/>
</dbReference>
<feature type="domain" description="GBD/FH3" evidence="5">
    <location>
        <begin position="94"/>
        <end position="462"/>
    </location>
</feature>
<comment type="similarity">
    <text evidence="2">Belongs to the formin homology family. BNI1 subfamily.</text>
</comment>
<evidence type="ECO:0000256" key="1">
    <source>
        <dbReference type="ARBA" id="ARBA00023054"/>
    </source>
</evidence>
<evidence type="ECO:0000256" key="4">
    <source>
        <dbReference type="SAM" id="MobiDB-lite"/>
    </source>
</evidence>
<dbReference type="InterPro" id="IPR014768">
    <property type="entry name" value="GBD/FH3_dom"/>
</dbReference>
<protein>
    <submittedName>
        <fullName evidence="7">HFR136Wp</fullName>
    </submittedName>
</protein>
<evidence type="ECO:0000313" key="7">
    <source>
        <dbReference type="EMBL" id="AMD21991.1"/>
    </source>
</evidence>
<evidence type="ECO:0000259" key="6">
    <source>
        <dbReference type="PROSITE" id="PS51444"/>
    </source>
</evidence>
<sequence length="1310" mass="151025">MPNRKWTEHYECSGRSLSMNVGIRLASESALANDIKHNLVSRGLTLAGLGLNRSSIEDGPNNRQNVYKMGKESVRDRHHTVNVSTVLATKFNKDLIPEEYVIDFYFNRLLADTVLEGYGKTNMAKMSYQRKWELVCKEHNAEQGLVSEKEGKSDDELTMQLILSLKEKLKGPITQPHVWYQLEKVLRQKMSCLIFISQGGISKLLEHYLSVARDMEYVYLNCFKSIINHDSGRNEMHENIEVTRMLCNYLSNNNSQTRTRLLATDILLLLTYVDSERVSRELELLYSPWINTVYNTIVDRSQWLQSLFVVQKPQQLVTDYLISTTILINALIERLPLPTSKSKAIKLLKDAGIHKVFYQLDLLSDKLDSEVLFNQISKYKSTESAINSKMATEKAELDVSFARQVKTIAALTKGTALEFSMSKLLDAILQIVTSRTSAESVKLIELFQAVLDYLLEHSYDKDELSEEAVLKASLDQLMTRLQSVQINERAVQELEEMKVKVEHMKNMIADLEQQRSVTKGAVLEKWNSTKETLSNRMNYITELEERLETIEKQRKNDRIKYEREVVHRDSERGYSKNSISLFATLKNGNGLPHSNIGRSATLVRSPKVNFDKIKSEDVSRRSISGPEGIRRPKFDKDAGNLKEDLVHTAKAKKLSFITESKSAPVLDEHDDDLEVQSPKPRLSSNSCNTNKGQKSVNEQNHVKPLTVLTPPPPPPPFPMNLIKDLSVEEPLPQTLVKAIGAPPPPPMPTSLLQNVVHHFRKASQGTYTGPSVCTPPPPPPPLPLSLTRDALEGSRCISTMRSRPRVKMKQIHWDKIDDVRETIWCDDKERAAMNDELESFGVFKEIEDLFKVVPTNTKSGYSSINPLNTRNGKITLLSNDLAQQFGINLHIFSHYPVEVLVEKVLQCDSEVMKNQSIIEFFSKDDINHMPQSIQRMFAPYATNYFTNEKPEKDPSVLERADRIYLELFYNLRSYWAARSKYLLVLLTYERDYYDTLYKLQRIDDATKAIRNSTKLKHLFFLIVEVGNYMNNKQAPGIQLSSLNKFAFTKTCKDNNLSFIHVIEHIVRTRYPELHDFMDDLEKISDVSNFIVQHVEEESQEFYEKIYNLERSLSVGKLSDTSKFHPKDNFLAKTESNMCHARKKADLLKGQCTLTMGDFNKLMRYWAENPNNMHQRNTFFQKFIDFITLFKKAIKENSEREEIRRVCEQRRLLIKPVQYDRVKKENDNDDEKNSVRGSSNVKPLLDHAEDEQHAVDILIRRLRDVRHQDYKYKNQRDTKSDSSGSTLRIREREDGDLLVRTREMLMGVKKF</sequence>
<dbReference type="GO" id="GO:1903475">
    <property type="term" value="P:mitotic actomyosin contractile ring assembly"/>
    <property type="evidence" value="ECO:0007669"/>
    <property type="project" value="UniProtKB-ARBA"/>
</dbReference>
<dbReference type="InterPro" id="IPR010473">
    <property type="entry name" value="GTPase-bd"/>
</dbReference>
<feature type="coiled-coil region" evidence="3">
    <location>
        <begin position="487"/>
        <end position="560"/>
    </location>
</feature>
<dbReference type="GO" id="GO:0070649">
    <property type="term" value="P:formin-nucleated actin cable assembly"/>
    <property type="evidence" value="ECO:0007669"/>
    <property type="project" value="UniProtKB-ARBA"/>
</dbReference>
<dbReference type="SMART" id="SM00498">
    <property type="entry name" value="FH2"/>
    <property type="match status" value="1"/>
</dbReference>
<feature type="domain" description="FH2" evidence="6">
    <location>
        <begin position="798"/>
        <end position="1215"/>
    </location>
</feature>
<evidence type="ECO:0000256" key="3">
    <source>
        <dbReference type="SAM" id="Coils"/>
    </source>
</evidence>
<feature type="region of interest" description="Disordered" evidence="4">
    <location>
        <begin position="616"/>
        <end position="636"/>
    </location>
</feature>
<dbReference type="InterPro" id="IPR016024">
    <property type="entry name" value="ARM-type_fold"/>
</dbReference>
<dbReference type="GO" id="GO:0045010">
    <property type="term" value="P:actin nucleation"/>
    <property type="evidence" value="ECO:0007669"/>
    <property type="project" value="UniProtKB-ARBA"/>
</dbReference>
<dbReference type="GO" id="GO:0003779">
    <property type="term" value="F:actin binding"/>
    <property type="evidence" value="ECO:0007669"/>
    <property type="project" value="InterPro"/>
</dbReference>
<dbReference type="GO" id="GO:0005522">
    <property type="term" value="F:profilin binding"/>
    <property type="evidence" value="ECO:0007669"/>
    <property type="project" value="UniProtKB-ARBA"/>
</dbReference>
<dbReference type="InterPro" id="IPR042201">
    <property type="entry name" value="FH2_Formin_sf"/>
</dbReference>
<dbReference type="GO" id="GO:0005737">
    <property type="term" value="C:cytoplasm"/>
    <property type="evidence" value="ECO:0007669"/>
    <property type="project" value="UniProtKB-ARBA"/>
</dbReference>
<name>A0A120K2M6_9SACH</name>
<accession>A0A120K2M6</accession>
<dbReference type="EMBL" id="CP014246">
    <property type="protein sequence ID" value="AMD21991.1"/>
    <property type="molecule type" value="Genomic_DNA"/>
</dbReference>
<dbReference type="InterPro" id="IPR011989">
    <property type="entry name" value="ARM-like"/>
</dbReference>
<dbReference type="OrthoDB" id="1104827at2759"/>
<feature type="compositionally biased region" description="Basic and acidic residues" evidence="4">
    <location>
        <begin position="1269"/>
        <end position="1279"/>
    </location>
</feature>
<dbReference type="GO" id="GO:0005935">
    <property type="term" value="C:cellular bud neck"/>
    <property type="evidence" value="ECO:0007669"/>
    <property type="project" value="UniProtKB-ARBA"/>
</dbReference>
<reference evidence="7 8" key="1">
    <citation type="submission" date="2016-01" db="EMBL/GenBank/DDBJ databases">
        <title>Genome sequence of the yeast Holleya sinecauda.</title>
        <authorList>
            <person name="Dietrich F.S."/>
        </authorList>
    </citation>
    <scope>NUCLEOTIDE SEQUENCE [LARGE SCALE GENOMIC DNA]</scope>
    <source>
        <strain evidence="7 8">ATCC 58844</strain>
    </source>
</reference>
<proteinExistence type="inferred from homology"/>
<dbReference type="SUPFAM" id="SSF48371">
    <property type="entry name" value="ARM repeat"/>
    <property type="match status" value="1"/>
</dbReference>
<dbReference type="InterPro" id="IPR051661">
    <property type="entry name" value="Actin_filament_regulator"/>
</dbReference>
<dbReference type="GO" id="GO:0031267">
    <property type="term" value="F:small GTPase binding"/>
    <property type="evidence" value="ECO:0007669"/>
    <property type="project" value="InterPro"/>
</dbReference>